<reference evidence="1" key="1">
    <citation type="submission" date="2019-08" db="EMBL/GenBank/DDBJ databases">
        <authorList>
            <person name="Kucharzyk K."/>
            <person name="Murdoch R.W."/>
            <person name="Higgins S."/>
            <person name="Loffler F."/>
        </authorList>
    </citation>
    <scope>NUCLEOTIDE SEQUENCE</scope>
</reference>
<proteinExistence type="predicted"/>
<dbReference type="InterPro" id="IPR043749">
    <property type="entry name" value="DUF5694"/>
</dbReference>
<name>A0A644UR65_9ZZZZ</name>
<organism evidence="1">
    <name type="scientific">bioreactor metagenome</name>
    <dbReference type="NCBI Taxonomy" id="1076179"/>
    <lineage>
        <taxon>unclassified sequences</taxon>
        <taxon>metagenomes</taxon>
        <taxon>ecological metagenomes</taxon>
    </lineage>
</organism>
<comment type="caution">
    <text evidence="1">The sequence shown here is derived from an EMBL/GenBank/DDBJ whole genome shotgun (WGS) entry which is preliminary data.</text>
</comment>
<accession>A0A644UR65</accession>
<dbReference type="AlphaFoldDB" id="A0A644UR65"/>
<protein>
    <submittedName>
        <fullName evidence="1">Uncharacterized protein</fullName>
    </submittedName>
</protein>
<sequence>MKKFTLLLYAIAFACGGLTGQTHENATPVKIMTLGVFHFGFPNLDAVKTDEKDKISVLDEPFQAEISAISKSISDFKPTIIAVELTPDQQPVIDSLYALYRAGKFTPGKNEIFQLGFRTAKQLDLQTIYCVNDWGRHYDYISEVFRDSTRAARLDAYYLNSPDSVFAIPGASKKIAGIIHELIRLNQPDQIKERLSVYLLNPFKYEEEPGDFTGVDFETGRWFNRNLRIFRNIQRIPHNAEDRMLLIIGREHLNLLNLFFDVSKEFELVSPLPYLEKAGMETGRSAPR</sequence>
<dbReference type="PROSITE" id="PS51257">
    <property type="entry name" value="PROKAR_LIPOPROTEIN"/>
    <property type="match status" value="1"/>
</dbReference>
<evidence type="ECO:0000313" key="1">
    <source>
        <dbReference type="EMBL" id="MPL81203.1"/>
    </source>
</evidence>
<dbReference type="EMBL" id="VSSQ01000146">
    <property type="protein sequence ID" value="MPL81203.1"/>
    <property type="molecule type" value="Genomic_DNA"/>
</dbReference>
<dbReference type="Pfam" id="PF18950">
    <property type="entry name" value="DUF5694"/>
    <property type="match status" value="1"/>
</dbReference>
<gene>
    <name evidence="1" type="ORF">SDC9_27117</name>
</gene>